<dbReference type="PANTHER" id="PTHR34137:SF1">
    <property type="entry name" value="EXODEOXYRIBONUCLEASE 7 SMALL SUBUNIT"/>
    <property type="match status" value="1"/>
</dbReference>
<dbReference type="HAMAP" id="MF_00337">
    <property type="entry name" value="Exonuc_7_S"/>
    <property type="match status" value="1"/>
</dbReference>
<dbReference type="EC" id="3.1.11.6" evidence="6"/>
<comment type="function">
    <text evidence="6">Bidirectionally degrades single-stranded DNA into large acid-insoluble oligonucleotides, which are then degraded further into small acid-soluble oligonucleotides.</text>
</comment>
<evidence type="ECO:0000256" key="2">
    <source>
        <dbReference type="ARBA" id="ARBA00022490"/>
    </source>
</evidence>
<keyword evidence="5 6" id="KW-0269">Exonuclease</keyword>
<dbReference type="InterPro" id="IPR003761">
    <property type="entry name" value="Exonuc_VII_S"/>
</dbReference>
<comment type="caution">
    <text evidence="8">The sequence shown here is derived from an EMBL/GenBank/DDBJ whole genome shotgun (WGS) entry which is preliminary data.</text>
</comment>
<dbReference type="OrthoDB" id="9798666at2"/>
<keyword evidence="4 6" id="KW-0378">Hydrolase</keyword>
<dbReference type="RefSeq" id="WP_069657705.1">
    <property type="nucleotide sequence ID" value="NZ_MIJF01000100.1"/>
</dbReference>
<keyword evidence="3 6" id="KW-0540">Nuclease</keyword>
<dbReference type="NCBIfam" id="NF002140">
    <property type="entry name" value="PRK00977.1-4"/>
    <property type="match status" value="1"/>
</dbReference>
<dbReference type="Proteomes" id="UP000243739">
    <property type="component" value="Unassembled WGS sequence"/>
</dbReference>
<comment type="catalytic activity">
    <reaction evidence="6">
        <text>Exonucleolytic cleavage in either 5'- to 3'- or 3'- to 5'-direction to yield nucleoside 5'-phosphates.</text>
        <dbReference type="EC" id="3.1.11.6"/>
    </reaction>
</comment>
<sequence>MDKIELLTDDQINALAFEQAIERLENIVDRLESGNVPLEIAIDLFQEGMKLAKRCHKKLENIELKIETLLEEDGEIIKKPFEYEELHKE</sequence>
<dbReference type="InterPro" id="IPR037004">
    <property type="entry name" value="Exonuc_VII_ssu_sf"/>
</dbReference>
<feature type="coiled-coil region" evidence="7">
    <location>
        <begin position="14"/>
        <end position="72"/>
    </location>
</feature>
<dbReference type="EMBL" id="MIJF01000100">
    <property type="protein sequence ID" value="OEF95523.1"/>
    <property type="molecule type" value="Genomic_DNA"/>
</dbReference>
<dbReference type="Gene3D" id="1.10.287.1040">
    <property type="entry name" value="Exonuclease VII, small subunit"/>
    <property type="match status" value="1"/>
</dbReference>
<dbReference type="SUPFAM" id="SSF116842">
    <property type="entry name" value="XseB-like"/>
    <property type="match status" value="1"/>
</dbReference>
<dbReference type="GO" id="GO:0009318">
    <property type="term" value="C:exodeoxyribonuclease VII complex"/>
    <property type="evidence" value="ECO:0007669"/>
    <property type="project" value="UniProtKB-UniRule"/>
</dbReference>
<dbReference type="GO" id="GO:0008855">
    <property type="term" value="F:exodeoxyribonuclease VII activity"/>
    <property type="evidence" value="ECO:0007669"/>
    <property type="project" value="UniProtKB-UniRule"/>
</dbReference>
<comment type="subunit">
    <text evidence="6">Heterooligomer composed of large and small subunits.</text>
</comment>
<evidence type="ECO:0000256" key="6">
    <source>
        <dbReference type="HAMAP-Rule" id="MF_00337"/>
    </source>
</evidence>
<evidence type="ECO:0000256" key="7">
    <source>
        <dbReference type="SAM" id="Coils"/>
    </source>
</evidence>
<comment type="similarity">
    <text evidence="1 6">Belongs to the XseB family.</text>
</comment>
<keyword evidence="2 6" id="KW-0963">Cytoplasm</keyword>
<evidence type="ECO:0000256" key="3">
    <source>
        <dbReference type="ARBA" id="ARBA00022722"/>
    </source>
</evidence>
<name>A0A1D2YRU3_9BACI</name>
<keyword evidence="9" id="KW-1185">Reference proteome</keyword>
<dbReference type="STRING" id="337097.BHF71_04850"/>
<dbReference type="GO" id="GO:0006308">
    <property type="term" value="P:DNA catabolic process"/>
    <property type="evidence" value="ECO:0007669"/>
    <property type="project" value="UniProtKB-UniRule"/>
</dbReference>
<dbReference type="PANTHER" id="PTHR34137">
    <property type="entry name" value="EXODEOXYRIBONUCLEASE 7 SMALL SUBUNIT"/>
    <property type="match status" value="1"/>
</dbReference>
<dbReference type="AlphaFoldDB" id="A0A1D2YRU3"/>
<protein>
    <recommendedName>
        <fullName evidence="6">Exodeoxyribonuclease 7 small subunit</fullName>
        <ecNumber evidence="6">3.1.11.6</ecNumber>
    </recommendedName>
    <alternativeName>
        <fullName evidence="6">Exodeoxyribonuclease VII small subunit</fullName>
        <shortName evidence="6">Exonuclease VII small subunit</shortName>
    </alternativeName>
</protein>
<evidence type="ECO:0000313" key="8">
    <source>
        <dbReference type="EMBL" id="OEF95523.1"/>
    </source>
</evidence>
<evidence type="ECO:0000256" key="4">
    <source>
        <dbReference type="ARBA" id="ARBA00022801"/>
    </source>
</evidence>
<evidence type="ECO:0000313" key="9">
    <source>
        <dbReference type="Proteomes" id="UP000243739"/>
    </source>
</evidence>
<accession>A0A1D2YRU3</accession>
<dbReference type="GO" id="GO:0005829">
    <property type="term" value="C:cytosol"/>
    <property type="evidence" value="ECO:0007669"/>
    <property type="project" value="TreeGrafter"/>
</dbReference>
<dbReference type="NCBIfam" id="TIGR01280">
    <property type="entry name" value="xseB"/>
    <property type="match status" value="1"/>
</dbReference>
<evidence type="ECO:0000256" key="1">
    <source>
        <dbReference type="ARBA" id="ARBA00009998"/>
    </source>
</evidence>
<gene>
    <name evidence="6" type="primary">xseB</name>
    <name evidence="8" type="ORF">BHF71_04850</name>
</gene>
<keyword evidence="7" id="KW-0175">Coiled coil</keyword>
<evidence type="ECO:0000256" key="5">
    <source>
        <dbReference type="ARBA" id="ARBA00022839"/>
    </source>
</evidence>
<comment type="subcellular location">
    <subcellularLocation>
        <location evidence="6">Cytoplasm</location>
    </subcellularLocation>
</comment>
<organism evidence="8 9">
    <name type="scientific">Vulcanibacillus modesticaldus</name>
    <dbReference type="NCBI Taxonomy" id="337097"/>
    <lineage>
        <taxon>Bacteria</taxon>
        <taxon>Bacillati</taxon>
        <taxon>Bacillota</taxon>
        <taxon>Bacilli</taxon>
        <taxon>Bacillales</taxon>
        <taxon>Bacillaceae</taxon>
        <taxon>Vulcanibacillus</taxon>
    </lineage>
</organism>
<reference evidence="8 9" key="1">
    <citation type="submission" date="2016-09" db="EMBL/GenBank/DDBJ databases">
        <title>Draft genome sequence for the type strain of Vulcanibacillus modesticaldus BR, a strictly anaerobic, moderately thermophilic, and nitrate-reducing bacterium from deep sea-hydrothermal vents of the Mid-Atlantic Ridge.</title>
        <authorList>
            <person name="Abin C.A."/>
            <person name="Hollibaugh J.T."/>
        </authorList>
    </citation>
    <scope>NUCLEOTIDE SEQUENCE [LARGE SCALE GENOMIC DNA]</scope>
    <source>
        <strain evidence="8 9">BR</strain>
    </source>
</reference>
<proteinExistence type="inferred from homology"/>
<dbReference type="Pfam" id="PF02609">
    <property type="entry name" value="Exonuc_VII_S"/>
    <property type="match status" value="1"/>
</dbReference>